<proteinExistence type="predicted"/>
<reference evidence="3" key="1">
    <citation type="journal article" date="2019" name="Int. J. Syst. Evol. Microbiol.">
        <title>The Global Catalogue of Microorganisms (GCM) 10K type strain sequencing project: providing services to taxonomists for standard genome sequencing and annotation.</title>
        <authorList>
            <consortium name="The Broad Institute Genomics Platform"/>
            <consortium name="The Broad Institute Genome Sequencing Center for Infectious Disease"/>
            <person name="Wu L."/>
            <person name="Ma J."/>
        </authorList>
    </citation>
    <scope>NUCLEOTIDE SEQUENCE [LARGE SCALE GENOMIC DNA]</scope>
    <source>
        <strain evidence="3">KCTC 52239</strain>
    </source>
</reference>
<organism evidence="2 3">
    <name type="scientific">Paracoccus fontiphilus</name>
    <dbReference type="NCBI Taxonomy" id="1815556"/>
    <lineage>
        <taxon>Bacteria</taxon>
        <taxon>Pseudomonadati</taxon>
        <taxon>Pseudomonadota</taxon>
        <taxon>Alphaproteobacteria</taxon>
        <taxon>Rhodobacterales</taxon>
        <taxon>Paracoccaceae</taxon>
        <taxon>Paracoccus</taxon>
    </lineage>
</organism>
<sequence length="82" mass="9317">MMIEAQHGRKFSATPFDRAFKLGGSAFLMLTTLNITEAAYISDWVVIGSTIIVAGGAYWEAHNKRRQMMAELWRLCGWHRKA</sequence>
<evidence type="ECO:0000256" key="1">
    <source>
        <dbReference type="SAM" id="Phobius"/>
    </source>
</evidence>
<dbReference type="Proteomes" id="UP001595557">
    <property type="component" value="Unassembled WGS sequence"/>
</dbReference>
<dbReference type="EMBL" id="JBHRTE010000046">
    <property type="protein sequence ID" value="MFC3168714.1"/>
    <property type="molecule type" value="Genomic_DNA"/>
</dbReference>
<dbReference type="RefSeq" id="WP_207471086.1">
    <property type="nucleotide sequence ID" value="NZ_JAFNAW010000061.1"/>
</dbReference>
<keyword evidence="3" id="KW-1185">Reference proteome</keyword>
<keyword evidence="1" id="KW-0472">Membrane</keyword>
<name>A0ABV7IDN3_9RHOB</name>
<comment type="caution">
    <text evidence="2">The sequence shown here is derived from an EMBL/GenBank/DDBJ whole genome shotgun (WGS) entry which is preliminary data.</text>
</comment>
<keyword evidence="1" id="KW-1133">Transmembrane helix</keyword>
<accession>A0ABV7IDN3</accession>
<evidence type="ECO:0000313" key="3">
    <source>
        <dbReference type="Proteomes" id="UP001595557"/>
    </source>
</evidence>
<feature type="transmembrane region" description="Helical" evidence="1">
    <location>
        <begin position="38"/>
        <end position="59"/>
    </location>
</feature>
<protein>
    <submittedName>
        <fullName evidence="2">Uncharacterized protein</fullName>
    </submittedName>
</protein>
<keyword evidence="1" id="KW-0812">Transmembrane</keyword>
<evidence type="ECO:0000313" key="2">
    <source>
        <dbReference type="EMBL" id="MFC3168714.1"/>
    </source>
</evidence>
<gene>
    <name evidence="2" type="ORF">ACFOD7_11705</name>
</gene>